<evidence type="ECO:0000256" key="5">
    <source>
        <dbReference type="ARBA" id="ARBA00022525"/>
    </source>
</evidence>
<evidence type="ECO:0000256" key="12">
    <source>
        <dbReference type="SAM" id="MobiDB-lite"/>
    </source>
</evidence>
<feature type="chain" id="PRO_5011790785" evidence="14">
    <location>
        <begin position="26"/>
        <end position="1131"/>
    </location>
</feature>
<dbReference type="AlphaFoldDB" id="A0A1I4K2U6"/>
<evidence type="ECO:0000256" key="1">
    <source>
        <dbReference type="ARBA" id="ARBA00004168"/>
    </source>
</evidence>
<name>A0A1I4K2U6_9BACI</name>
<dbReference type="SUPFAM" id="SSF49899">
    <property type="entry name" value="Concanavalin A-like lectins/glucanases"/>
    <property type="match status" value="1"/>
</dbReference>
<dbReference type="STRING" id="334253.SAMN04487943_103321"/>
<evidence type="ECO:0000313" key="17">
    <source>
        <dbReference type="Proteomes" id="UP000198565"/>
    </source>
</evidence>
<keyword evidence="5" id="KW-0964">Secreted</keyword>
<feature type="domain" description="Gram-positive cocci surface proteins LPxTG" evidence="15">
    <location>
        <begin position="1095"/>
        <end position="1131"/>
    </location>
</feature>
<dbReference type="Proteomes" id="UP000198565">
    <property type="component" value="Unassembled WGS sequence"/>
</dbReference>
<evidence type="ECO:0000259" key="15">
    <source>
        <dbReference type="PROSITE" id="PS50847"/>
    </source>
</evidence>
<dbReference type="InterPro" id="IPR032291">
    <property type="entry name" value="Abn2_C"/>
</dbReference>
<feature type="signal peptide" evidence="14">
    <location>
        <begin position="1"/>
        <end position="25"/>
    </location>
</feature>
<feature type="active site" description="Proton donor" evidence="10">
    <location>
        <position position="295"/>
    </location>
</feature>
<dbReference type="EMBL" id="FOTR01000003">
    <property type="protein sequence ID" value="SFL73068.1"/>
    <property type="molecule type" value="Genomic_DNA"/>
</dbReference>
<feature type="site" description="Important for catalytic activity, responsible for pKa modulation of the active site Glu and correct orientation of both the proton donor and substrate" evidence="11">
    <location>
        <position position="229"/>
    </location>
</feature>
<dbReference type="GO" id="GO:0005975">
    <property type="term" value="P:carbohydrate metabolic process"/>
    <property type="evidence" value="ECO:0007669"/>
    <property type="project" value="InterPro"/>
</dbReference>
<organism evidence="16 17">
    <name type="scientific">Gracilibacillus orientalis</name>
    <dbReference type="NCBI Taxonomy" id="334253"/>
    <lineage>
        <taxon>Bacteria</taxon>
        <taxon>Bacillati</taxon>
        <taxon>Bacillota</taxon>
        <taxon>Bacilli</taxon>
        <taxon>Bacillales</taxon>
        <taxon>Bacillaceae</taxon>
        <taxon>Gracilibacillus</taxon>
    </lineage>
</organism>
<dbReference type="InterPro" id="IPR006710">
    <property type="entry name" value="Glyco_hydro_43"/>
</dbReference>
<evidence type="ECO:0000256" key="4">
    <source>
        <dbReference type="ARBA" id="ARBA00022512"/>
    </source>
</evidence>
<dbReference type="PANTHER" id="PTHR43301">
    <property type="entry name" value="ARABINAN ENDO-1,5-ALPHA-L-ARABINOSIDASE"/>
    <property type="match status" value="1"/>
</dbReference>
<feature type="transmembrane region" description="Helical" evidence="13">
    <location>
        <begin position="1103"/>
        <end position="1123"/>
    </location>
</feature>
<protein>
    <submittedName>
        <fullName evidence="16">Arabinan endo-1,5-alpha-L-arabinosidase</fullName>
    </submittedName>
</protein>
<dbReference type="PROSITE" id="PS50847">
    <property type="entry name" value="GRAM_POS_ANCHORING"/>
    <property type="match status" value="1"/>
</dbReference>
<keyword evidence="6 14" id="KW-0732">Signal</keyword>
<dbReference type="Pfam" id="PF13385">
    <property type="entry name" value="Laminin_G_3"/>
    <property type="match status" value="1"/>
</dbReference>
<comment type="similarity">
    <text evidence="3">Belongs to the glycosyl hydrolase 43 family.</text>
</comment>
<evidence type="ECO:0000256" key="10">
    <source>
        <dbReference type="PIRSR" id="PIRSR606710-1"/>
    </source>
</evidence>
<feature type="region of interest" description="Disordered" evidence="12">
    <location>
        <begin position="848"/>
        <end position="879"/>
    </location>
</feature>
<dbReference type="CDD" id="cd18832">
    <property type="entry name" value="GH43_GsAbnA-like"/>
    <property type="match status" value="1"/>
</dbReference>
<evidence type="ECO:0000313" key="16">
    <source>
        <dbReference type="EMBL" id="SFL73068.1"/>
    </source>
</evidence>
<dbReference type="InterPro" id="IPR046780">
    <property type="entry name" value="aBig_2"/>
</dbReference>
<dbReference type="Pfam" id="PF16369">
    <property type="entry name" value="GH43_C"/>
    <property type="match status" value="1"/>
</dbReference>
<dbReference type="PANTHER" id="PTHR43301:SF3">
    <property type="entry name" value="ARABINAN ENDO-1,5-ALPHA-L-ARABINOSIDASE A-RELATED"/>
    <property type="match status" value="1"/>
</dbReference>
<evidence type="ECO:0000256" key="2">
    <source>
        <dbReference type="ARBA" id="ARBA00004834"/>
    </source>
</evidence>
<dbReference type="InterPro" id="IPR013320">
    <property type="entry name" value="ConA-like_dom_sf"/>
</dbReference>
<evidence type="ECO:0000256" key="13">
    <source>
        <dbReference type="SAM" id="Phobius"/>
    </source>
</evidence>
<dbReference type="InterPro" id="IPR023296">
    <property type="entry name" value="Glyco_hydro_beta-prop_sf"/>
</dbReference>
<keyword evidence="4" id="KW-0134">Cell wall</keyword>
<gene>
    <name evidence="16" type="ORF">SAMN04487943_103321</name>
</gene>
<feature type="region of interest" description="Disordered" evidence="12">
    <location>
        <begin position="1039"/>
        <end position="1097"/>
    </location>
</feature>
<keyword evidence="9" id="KW-0326">Glycosidase</keyword>
<evidence type="ECO:0000256" key="6">
    <source>
        <dbReference type="ARBA" id="ARBA00022729"/>
    </source>
</evidence>
<sequence length="1131" mass="124692">MISFVKRISMVGLLLMLFIPTTVFGDEENDTESKDFDRASVHDPSIIKGDDGTYYVFGSHIAVAKSNDLSNWNSIVDREYQTPENNPIYGDLSSNLAESFEWAGEDDADSSGGFAVWAPDIFWNKDYVWKDGSTGAYMLYYSVSSTYIRSGIGIAVSKDMEGPYEYTDTIMYSGFTNYESYDDNSDVNKHWENTNLSELIDEGIIDEVNPDYFTEDGDFNNALYTNAIDANILYDENGDLYMTYGSWSGGTFILELDKETGTPIYPGEDGETSDGRMIDRYFGTKIAGGYGRSGEGTYAVYDEETGYYYLYITYGGLASDGGYQMRQFRSESIDGPYVDAAGNEAVFPESFDIGVGNFPGNDDHKEIGNKMMGNFQFKRDFGEEGSGIGTGYMAPGHNSYLIDEDLGKEFIVTHTRFPQEGEMHEVRVHQTFKNSDQWPVPTPYHYADEEIEAVSESDVVGDYKYLNHGKEITGELTESTWVKLNEDHTVTGAVTGTWELYDDYRVELTVDDATYDGVFIRQYDPTSEEWVMTFSAMSNQGVVVWGSHVESKGEQEVVDGIKQELSESLSERAISDLNLPTLATQGTEITWESSQPEVISSEGAVNRPAFGSDDANVDLTATISLGEVTETLTVTITVPVKGEAGVSAYYDFSDGLSDNSGKQEDATVTGDRIHNTGGEITFADGIEGQAAKFDGESGLKLADGLISSDQYSISLWMKPEEITEFTTTFFGARTENNWISLVPNAENVTKVWAHNGDDWYDAVSDSIIPAGEWTHFAFTVNEGEAKVYINGEEKFSDANFPDIFTTVDAQFSLGVNFWDTPFKGLMDEVRVYDGVALPVEEVQDLYENLEGEESSDNEEENGEDGSSEEDGQETEDKVISKVDDLEKVNNVYQTNVDMKKTIIKKEVVDQLDETAFIALQMDHVQVKIPVSILKGKEDIVFELGEVSETIKSKYANAVSDLYDFTLTSGDKEISFDSPVTLTFNVDAEKVTNWDNLRVVYMDENGELQEEIIPESVEDSTAEVIAEVSHFSIYGVVEVADDTNGDGPTGDGTGSEDPSGTEGGSEDDGSTDNGSETGDDSSAGNDEQTEGDGETLPDTATNQYNWLALGLLLIAVGLGVFLTVRGRKNTAN</sequence>
<dbReference type="InterPro" id="IPR019931">
    <property type="entry name" value="LPXTG_anchor"/>
</dbReference>
<dbReference type="Gene3D" id="2.60.120.200">
    <property type="match status" value="1"/>
</dbReference>
<evidence type="ECO:0000256" key="3">
    <source>
        <dbReference type="ARBA" id="ARBA00009865"/>
    </source>
</evidence>
<reference evidence="17" key="1">
    <citation type="submission" date="2016-10" db="EMBL/GenBank/DDBJ databases">
        <authorList>
            <person name="Varghese N."/>
            <person name="Submissions S."/>
        </authorList>
    </citation>
    <scope>NUCLEOTIDE SEQUENCE [LARGE SCALE GENOMIC DNA]</scope>
    <source>
        <strain evidence="17">CGMCC 1.4250</strain>
    </source>
</reference>
<dbReference type="GO" id="GO:0004553">
    <property type="term" value="F:hydrolase activity, hydrolyzing O-glycosyl compounds"/>
    <property type="evidence" value="ECO:0007669"/>
    <property type="project" value="InterPro"/>
</dbReference>
<keyword evidence="13" id="KW-1133">Transmembrane helix</keyword>
<dbReference type="NCBIfam" id="TIGR01167">
    <property type="entry name" value="LPXTG_anchor"/>
    <property type="match status" value="1"/>
</dbReference>
<comment type="subcellular location">
    <subcellularLocation>
        <location evidence="1">Secreted</location>
        <location evidence="1">Cell wall</location>
        <topology evidence="1">Peptidoglycan-anchor</topology>
    </subcellularLocation>
</comment>
<keyword evidence="8" id="KW-0572">Peptidoglycan-anchor</keyword>
<evidence type="ECO:0000256" key="7">
    <source>
        <dbReference type="ARBA" id="ARBA00022801"/>
    </source>
</evidence>
<keyword evidence="17" id="KW-1185">Reference proteome</keyword>
<comment type="pathway">
    <text evidence="2">Glycan metabolism; L-arabinan degradation.</text>
</comment>
<feature type="compositionally biased region" description="Acidic residues" evidence="12">
    <location>
        <begin position="848"/>
        <end position="873"/>
    </location>
</feature>
<dbReference type="Gene3D" id="2.40.128.10">
    <property type="match status" value="1"/>
</dbReference>
<feature type="active site" description="Proton acceptor" evidence="10">
    <location>
        <position position="43"/>
    </location>
</feature>
<keyword evidence="13" id="KW-0812">Transmembrane</keyword>
<evidence type="ECO:0000256" key="11">
    <source>
        <dbReference type="PIRSR" id="PIRSR606710-2"/>
    </source>
</evidence>
<dbReference type="Gene3D" id="2.115.10.20">
    <property type="entry name" value="Glycosyl hydrolase domain, family 43"/>
    <property type="match status" value="1"/>
</dbReference>
<evidence type="ECO:0000256" key="9">
    <source>
        <dbReference type="ARBA" id="ARBA00023295"/>
    </source>
</evidence>
<dbReference type="Pfam" id="PF20578">
    <property type="entry name" value="aBig_2"/>
    <property type="match status" value="1"/>
</dbReference>
<keyword evidence="7" id="KW-0378">Hydrolase</keyword>
<dbReference type="InterPro" id="IPR050727">
    <property type="entry name" value="GH43_arabinanases"/>
</dbReference>
<dbReference type="RefSeq" id="WP_091482975.1">
    <property type="nucleotide sequence ID" value="NZ_FOTR01000003.1"/>
</dbReference>
<dbReference type="OrthoDB" id="9801455at2"/>
<proteinExistence type="inferred from homology"/>
<dbReference type="SUPFAM" id="SSF75005">
    <property type="entry name" value="Arabinanase/levansucrase/invertase"/>
    <property type="match status" value="1"/>
</dbReference>
<accession>A0A1I4K2U6</accession>
<dbReference type="Pfam" id="PF04616">
    <property type="entry name" value="Glyco_hydro_43"/>
    <property type="match status" value="1"/>
</dbReference>
<keyword evidence="13" id="KW-0472">Membrane</keyword>
<evidence type="ECO:0000256" key="8">
    <source>
        <dbReference type="ARBA" id="ARBA00023088"/>
    </source>
</evidence>
<dbReference type="Pfam" id="PF00746">
    <property type="entry name" value="Gram_pos_anchor"/>
    <property type="match status" value="1"/>
</dbReference>
<evidence type="ECO:0000256" key="14">
    <source>
        <dbReference type="SAM" id="SignalP"/>
    </source>
</evidence>